<reference evidence="3 4" key="1">
    <citation type="journal article" date="2015" name="Genome Announc.">
        <title>Draft Genome Sequence of Filamentous Marine Cyanobacterium Lyngbya confervoides Strain BDU141951.</title>
        <authorList>
            <person name="Chandrababunaidu M.M."/>
            <person name="Sen D."/>
            <person name="Tripathy S."/>
        </authorList>
    </citation>
    <scope>NUCLEOTIDE SEQUENCE [LARGE SCALE GENOMIC DNA]</scope>
    <source>
        <strain evidence="3 4">BDU141951</strain>
    </source>
</reference>
<protein>
    <submittedName>
        <fullName evidence="3">PRC-barrel domain-containing protein</fullName>
    </submittedName>
</protein>
<comment type="caution">
    <text evidence="3">The sequence shown here is derived from an EMBL/GenBank/DDBJ whole genome shotgun (WGS) entry which is preliminary data.</text>
</comment>
<dbReference type="PANTHER" id="PTHR36740">
    <property type="entry name" value="PRC DOMAIN-CONTAINING PROTEIN"/>
    <property type="match status" value="1"/>
</dbReference>
<evidence type="ECO:0000313" key="3">
    <source>
        <dbReference type="EMBL" id="MCM1982513.1"/>
    </source>
</evidence>
<feature type="region of interest" description="Disordered" evidence="1">
    <location>
        <begin position="202"/>
        <end position="226"/>
    </location>
</feature>
<dbReference type="PANTHER" id="PTHR36740:SF1">
    <property type="entry name" value="PRC-BARREL DOMAIN-CONTAINING PROTEIN"/>
    <property type="match status" value="1"/>
</dbReference>
<accession>A0ABD4T259</accession>
<dbReference type="Proteomes" id="UP000031561">
    <property type="component" value="Unassembled WGS sequence"/>
</dbReference>
<evidence type="ECO:0000256" key="1">
    <source>
        <dbReference type="SAM" id="MobiDB-lite"/>
    </source>
</evidence>
<proteinExistence type="predicted"/>
<evidence type="ECO:0000313" key="4">
    <source>
        <dbReference type="Proteomes" id="UP000031561"/>
    </source>
</evidence>
<dbReference type="InterPro" id="IPR011033">
    <property type="entry name" value="PRC_barrel-like_sf"/>
</dbReference>
<feature type="compositionally biased region" description="Basic and acidic residues" evidence="1">
    <location>
        <begin position="215"/>
        <end position="226"/>
    </location>
</feature>
<dbReference type="Pfam" id="PF05239">
    <property type="entry name" value="PRC"/>
    <property type="match status" value="2"/>
</dbReference>
<sequence length="226" mass="24842">MPESNLKSSNLHHRLVLDRQTSEKVGHLTQLLLDPPAQKIVGFYCGGGLFGGARQAFHWDQIHSIGNDSILVSGPQWDLDWKGSSPIKAPIGHELWTDSGNQIGQLVDLVLEPATGAVVHYIFACKGWQGVMEGTYRIPPIVVSNIGSKRIIVLEAMLGHMEQETEGLGHRAEQIAEFLRADYEQTREDLAALRESAQSAVDKVKSVLPMPSSPEHADHESDHSQS</sequence>
<organism evidence="3 4">
    <name type="scientific">Lyngbya confervoides BDU141951</name>
    <dbReference type="NCBI Taxonomy" id="1574623"/>
    <lineage>
        <taxon>Bacteria</taxon>
        <taxon>Bacillati</taxon>
        <taxon>Cyanobacteriota</taxon>
        <taxon>Cyanophyceae</taxon>
        <taxon>Oscillatoriophycideae</taxon>
        <taxon>Oscillatoriales</taxon>
        <taxon>Microcoleaceae</taxon>
        <taxon>Lyngbya</taxon>
    </lineage>
</organism>
<name>A0ABD4T259_9CYAN</name>
<dbReference type="SUPFAM" id="SSF50346">
    <property type="entry name" value="PRC-barrel domain"/>
    <property type="match status" value="2"/>
</dbReference>
<dbReference type="Gene3D" id="2.30.30.240">
    <property type="entry name" value="PRC-barrel domain"/>
    <property type="match status" value="1"/>
</dbReference>
<keyword evidence="4" id="KW-1185">Reference proteome</keyword>
<evidence type="ECO:0000259" key="2">
    <source>
        <dbReference type="Pfam" id="PF05239"/>
    </source>
</evidence>
<feature type="domain" description="PRC-barrel" evidence="2">
    <location>
        <begin position="90"/>
        <end position="153"/>
    </location>
</feature>
<dbReference type="RefSeq" id="WP_166281325.1">
    <property type="nucleotide sequence ID" value="NZ_JTHE03000042.1"/>
</dbReference>
<dbReference type="InterPro" id="IPR027275">
    <property type="entry name" value="PRC-brl_dom"/>
</dbReference>
<gene>
    <name evidence="3" type="ORF">QQ91_0006705</name>
</gene>
<dbReference type="AlphaFoldDB" id="A0ABD4T259"/>
<dbReference type="EMBL" id="JTHE03000042">
    <property type="protein sequence ID" value="MCM1982513.1"/>
    <property type="molecule type" value="Genomic_DNA"/>
</dbReference>
<feature type="domain" description="PRC-barrel" evidence="2">
    <location>
        <begin position="8"/>
        <end position="74"/>
    </location>
</feature>